<gene>
    <name evidence="1" type="ORF">MNBD_PLANCTO03-460</name>
</gene>
<name>A0A3B1DP05_9ZZZZ</name>
<protein>
    <submittedName>
        <fullName evidence="1">Uncharacterized protein</fullName>
    </submittedName>
</protein>
<dbReference type="AlphaFoldDB" id="A0A3B1DP05"/>
<organism evidence="1">
    <name type="scientific">hydrothermal vent metagenome</name>
    <dbReference type="NCBI Taxonomy" id="652676"/>
    <lineage>
        <taxon>unclassified sequences</taxon>
        <taxon>metagenomes</taxon>
        <taxon>ecological metagenomes</taxon>
    </lineage>
</organism>
<accession>A0A3B1DP05</accession>
<sequence length="213" mass="22813">MLKAGLNRGWMAVGLLVIAAGASASTAGDLNAKEVGYGLAGEWEGQFQLRSASGKVSASVGSMSAVLSEESSTLEIYYEGFAFGKAVDGAMIFSFSDHNPSLTVRDRTVKFRMASSAGGHEADASDAEDSFAMSGMSKAHGEVRTLFTRVEQDVWDIDCQRRDDNGEWMSVLTLQLDRLDDGERSAAAEMFAGAQPLLALRRQRTLASVPTDE</sequence>
<reference evidence="1" key="1">
    <citation type="submission" date="2018-06" db="EMBL/GenBank/DDBJ databases">
        <authorList>
            <person name="Zhirakovskaya E."/>
        </authorList>
    </citation>
    <scope>NUCLEOTIDE SEQUENCE</scope>
</reference>
<dbReference type="EMBL" id="UOGK01000704">
    <property type="protein sequence ID" value="VAX42512.1"/>
    <property type="molecule type" value="Genomic_DNA"/>
</dbReference>
<evidence type="ECO:0000313" key="1">
    <source>
        <dbReference type="EMBL" id="VAX42512.1"/>
    </source>
</evidence>
<proteinExistence type="predicted"/>